<sequence>MNGPDLIARLQANDATLIRLDITAPLLQSLSYSQIQTFLATFPCVPSIRSVHLSGLDLDTVLSATQIQELLLGIASMQHMQDLCIFRGGSTTLNEEAVAQLLQHNNDGQLTTLLLFQFASLHECPNLAGALRQHASLQRVTLTLPTLLPYAALDLYTMCFAVMPRLQVLQIRCPGGTTQEEPLVSPEGFRVLISSPTITSLYLENCGLLDDHMDVLEEELKHNNRTLQLLDLKDNTQLSDDVLYSMGRVLPHNNTLVSLDLSGVYISPGGGQALAKGMAQNTTLTHLELEGTEERYRNEFNIQLQHDQEEWMKQIYYYLRLNRARAAVDENEKQSINKRAWVEQLNRVSDHLDCLYYFIRQESRFVQGFESSSDPSYLNYYLDHCQSVKDDEHRQRQLEANPGAQMIMQYLGQ</sequence>
<dbReference type="InterPro" id="IPR032675">
    <property type="entry name" value="LRR_dom_sf"/>
</dbReference>
<protein>
    <submittedName>
        <fullName evidence="1">Uncharacterized protein</fullName>
    </submittedName>
</protein>
<dbReference type="PANTHER" id="PTHR24114">
    <property type="entry name" value="LEUCINE RICH REPEAT FAMILY PROTEIN"/>
    <property type="match status" value="1"/>
</dbReference>
<gene>
    <name evidence="1" type="ORF">FisN_11Hh342</name>
</gene>
<dbReference type="Gene3D" id="3.80.10.10">
    <property type="entry name" value="Ribonuclease Inhibitor"/>
    <property type="match status" value="1"/>
</dbReference>
<accession>A0A1Z5K959</accession>
<keyword evidence="2" id="KW-1185">Reference proteome</keyword>
<dbReference type="InParanoid" id="A0A1Z5K959"/>
<proteinExistence type="predicted"/>
<organism evidence="1 2">
    <name type="scientific">Fistulifera solaris</name>
    <name type="common">Oleaginous diatom</name>
    <dbReference type="NCBI Taxonomy" id="1519565"/>
    <lineage>
        <taxon>Eukaryota</taxon>
        <taxon>Sar</taxon>
        <taxon>Stramenopiles</taxon>
        <taxon>Ochrophyta</taxon>
        <taxon>Bacillariophyta</taxon>
        <taxon>Bacillariophyceae</taxon>
        <taxon>Bacillariophycidae</taxon>
        <taxon>Naviculales</taxon>
        <taxon>Naviculaceae</taxon>
        <taxon>Fistulifera</taxon>
    </lineage>
</organism>
<dbReference type="SUPFAM" id="SSF52047">
    <property type="entry name" value="RNI-like"/>
    <property type="match status" value="1"/>
</dbReference>
<dbReference type="PANTHER" id="PTHR24114:SF2">
    <property type="entry name" value="F-BOX DOMAIN-CONTAINING PROTEIN-RELATED"/>
    <property type="match status" value="1"/>
</dbReference>
<dbReference type="InterPro" id="IPR052394">
    <property type="entry name" value="LRR-containing"/>
</dbReference>
<reference evidence="1 2" key="1">
    <citation type="journal article" date="2015" name="Plant Cell">
        <title>Oil accumulation by the oleaginous diatom Fistulifera solaris as revealed by the genome and transcriptome.</title>
        <authorList>
            <person name="Tanaka T."/>
            <person name="Maeda Y."/>
            <person name="Veluchamy A."/>
            <person name="Tanaka M."/>
            <person name="Abida H."/>
            <person name="Marechal E."/>
            <person name="Bowler C."/>
            <person name="Muto M."/>
            <person name="Sunaga Y."/>
            <person name="Tanaka M."/>
            <person name="Yoshino T."/>
            <person name="Taniguchi T."/>
            <person name="Fukuda Y."/>
            <person name="Nemoto M."/>
            <person name="Matsumoto M."/>
            <person name="Wong P.S."/>
            <person name="Aburatani S."/>
            <person name="Fujibuchi W."/>
        </authorList>
    </citation>
    <scope>NUCLEOTIDE SEQUENCE [LARGE SCALE GENOMIC DNA]</scope>
    <source>
        <strain evidence="1 2">JPCC DA0580</strain>
    </source>
</reference>
<evidence type="ECO:0000313" key="2">
    <source>
        <dbReference type="Proteomes" id="UP000198406"/>
    </source>
</evidence>
<evidence type="ECO:0000313" key="1">
    <source>
        <dbReference type="EMBL" id="GAX22767.1"/>
    </source>
</evidence>
<comment type="caution">
    <text evidence="1">The sequence shown here is derived from an EMBL/GenBank/DDBJ whole genome shotgun (WGS) entry which is preliminary data.</text>
</comment>
<dbReference type="AlphaFoldDB" id="A0A1Z5K959"/>
<dbReference type="OrthoDB" id="6500038at2759"/>
<dbReference type="EMBL" id="BDSP01000190">
    <property type="protein sequence ID" value="GAX22767.1"/>
    <property type="molecule type" value="Genomic_DNA"/>
</dbReference>
<name>A0A1Z5K959_FISSO</name>
<dbReference type="Proteomes" id="UP000198406">
    <property type="component" value="Unassembled WGS sequence"/>
</dbReference>